<dbReference type="InterPro" id="IPR011063">
    <property type="entry name" value="TilS/TtcA_N"/>
</dbReference>
<comment type="catalytic activity">
    <reaction evidence="7 8">
        <text>cytidine(34) in tRNA(Ile2) + L-lysine + ATP = lysidine(34) in tRNA(Ile2) + AMP + diphosphate + H(+)</text>
        <dbReference type="Rhea" id="RHEA:43744"/>
        <dbReference type="Rhea" id="RHEA-COMP:10625"/>
        <dbReference type="Rhea" id="RHEA-COMP:10670"/>
        <dbReference type="ChEBI" id="CHEBI:15378"/>
        <dbReference type="ChEBI" id="CHEBI:30616"/>
        <dbReference type="ChEBI" id="CHEBI:32551"/>
        <dbReference type="ChEBI" id="CHEBI:33019"/>
        <dbReference type="ChEBI" id="CHEBI:82748"/>
        <dbReference type="ChEBI" id="CHEBI:83665"/>
        <dbReference type="ChEBI" id="CHEBI:456215"/>
        <dbReference type="EC" id="6.3.4.19"/>
    </reaction>
</comment>
<evidence type="ECO:0000256" key="1">
    <source>
        <dbReference type="ARBA" id="ARBA00004496"/>
    </source>
</evidence>
<dbReference type="KEGG" id="cbae:COR50_15220"/>
<organism evidence="10 11">
    <name type="scientific">Chitinophaga caeni</name>
    <dbReference type="NCBI Taxonomy" id="2029983"/>
    <lineage>
        <taxon>Bacteria</taxon>
        <taxon>Pseudomonadati</taxon>
        <taxon>Bacteroidota</taxon>
        <taxon>Chitinophagia</taxon>
        <taxon>Chitinophagales</taxon>
        <taxon>Chitinophagaceae</taxon>
        <taxon>Chitinophaga</taxon>
    </lineage>
</organism>
<feature type="domain" description="Lysidine-tRNA(Ile) synthetase C-terminal" evidence="9">
    <location>
        <begin position="331"/>
        <end position="403"/>
    </location>
</feature>
<keyword evidence="11" id="KW-1185">Reference proteome</keyword>
<evidence type="ECO:0000313" key="11">
    <source>
        <dbReference type="Proteomes" id="UP000220133"/>
    </source>
</evidence>
<evidence type="ECO:0000256" key="3">
    <source>
        <dbReference type="ARBA" id="ARBA00022598"/>
    </source>
</evidence>
<evidence type="ECO:0000259" key="9">
    <source>
        <dbReference type="SMART" id="SM00977"/>
    </source>
</evidence>
<sequence length="408" mass="47632">MAHLFHQAGIRFELAHCNFQLREEESERDQAFVQSLAAKLNINIYTTKFDTVTYSQERKISIQVAARELRYKWLEEIRRQGDFQAIATAHHLQDNVETVLINLCKGTGMAGLHGILPKQGYIIRPILFASREQILGYVTKNEIEFVEDSSNLTDKYTRNFIRHQVLPLLNEVHPGAVQNFGNSIEKFREAELLYREAVNQLTTKLIEKRGTEYFIPVLKLKKTEPLQTVAYELFKPFQINSNQLSQVLGLLESETGKFVQTQDYRIIRDRSWLIVAPRLNPAISHYLIDEKQGSIETNFASIQWQQKSKPEHIATESQRAQLDIDKIKFPLVIRRWRQGDYFYPLGMNKKKKVSKLLHDLKLSMLQKEQVHVLVSGSHIVWVMGYRIDHRFRITDQTEDILEVHFNTL</sequence>
<evidence type="ECO:0000256" key="6">
    <source>
        <dbReference type="ARBA" id="ARBA00022840"/>
    </source>
</evidence>
<accession>A0A291R141</accession>
<dbReference type="Gene3D" id="3.40.50.620">
    <property type="entry name" value="HUPs"/>
    <property type="match status" value="1"/>
</dbReference>
<dbReference type="Proteomes" id="UP000220133">
    <property type="component" value="Chromosome"/>
</dbReference>
<evidence type="ECO:0000256" key="4">
    <source>
        <dbReference type="ARBA" id="ARBA00022694"/>
    </source>
</evidence>
<proteinExistence type="inferred from homology"/>
<gene>
    <name evidence="8 10" type="primary">tilS</name>
    <name evidence="10" type="ORF">COR50_15220</name>
</gene>
<dbReference type="Pfam" id="PF11734">
    <property type="entry name" value="TilS_C"/>
    <property type="match status" value="1"/>
</dbReference>
<evidence type="ECO:0000313" key="10">
    <source>
        <dbReference type="EMBL" id="ATL49895.1"/>
    </source>
</evidence>
<dbReference type="NCBIfam" id="TIGR02432">
    <property type="entry name" value="lysidine_TilS_N"/>
    <property type="match status" value="1"/>
</dbReference>
<dbReference type="NCBIfam" id="TIGR02433">
    <property type="entry name" value="lysidine_TilS_C"/>
    <property type="match status" value="1"/>
</dbReference>
<comment type="function">
    <text evidence="8">Ligates lysine onto the cytidine present at position 34 of the AUA codon-specific tRNA(Ile) that contains the anticodon CAU, in an ATP-dependent manner. Cytidine is converted to lysidine, thus changing the amino acid specificity of the tRNA from methionine to isoleucine.</text>
</comment>
<dbReference type="InterPro" id="IPR012094">
    <property type="entry name" value="tRNA_Ile_lys_synt"/>
</dbReference>
<comment type="subcellular location">
    <subcellularLocation>
        <location evidence="1 8">Cytoplasm</location>
    </subcellularLocation>
</comment>
<keyword evidence="6" id="KW-0067">ATP-binding</keyword>
<dbReference type="GO" id="GO:0005524">
    <property type="term" value="F:ATP binding"/>
    <property type="evidence" value="ECO:0007669"/>
    <property type="project" value="UniProtKB-KW"/>
</dbReference>
<keyword evidence="2 8" id="KW-0963">Cytoplasm</keyword>
<keyword evidence="4 8" id="KW-0819">tRNA processing</keyword>
<dbReference type="PANTHER" id="PTHR43033">
    <property type="entry name" value="TRNA(ILE)-LYSIDINE SYNTHASE-RELATED"/>
    <property type="match status" value="1"/>
</dbReference>
<dbReference type="PANTHER" id="PTHR43033:SF1">
    <property type="entry name" value="TRNA(ILE)-LYSIDINE SYNTHASE-RELATED"/>
    <property type="match status" value="1"/>
</dbReference>
<reference evidence="10 11" key="1">
    <citation type="submission" date="2017-10" db="EMBL/GenBank/DDBJ databases">
        <title>Paenichitinophaga pekingensis gen. nov., sp. nov., isolated from activated sludge.</title>
        <authorList>
            <person name="Jin D."/>
            <person name="Kong X."/>
            <person name="Deng Y."/>
            <person name="Bai Z."/>
        </authorList>
    </citation>
    <scope>NUCLEOTIDE SEQUENCE [LARGE SCALE GENOMIC DNA]</scope>
    <source>
        <strain evidence="10 11">13</strain>
    </source>
</reference>
<name>A0A291R141_9BACT</name>
<dbReference type="EMBL" id="CP023777">
    <property type="protein sequence ID" value="ATL49895.1"/>
    <property type="molecule type" value="Genomic_DNA"/>
</dbReference>
<keyword evidence="5" id="KW-0547">Nucleotide-binding</keyword>
<keyword evidence="3 8" id="KW-0436">Ligase</keyword>
<evidence type="ECO:0000256" key="8">
    <source>
        <dbReference type="HAMAP-Rule" id="MF_01161"/>
    </source>
</evidence>
<dbReference type="Pfam" id="PF01171">
    <property type="entry name" value="ATP_bind_3"/>
    <property type="match status" value="1"/>
</dbReference>
<dbReference type="InterPro" id="IPR012796">
    <property type="entry name" value="Lysidine-tRNA-synth_C"/>
</dbReference>
<comment type="similarity">
    <text evidence="8">Belongs to the tRNA(Ile)-lysidine synthase family.</text>
</comment>
<dbReference type="EC" id="6.3.4.19" evidence="8"/>
<dbReference type="GO" id="GO:0005737">
    <property type="term" value="C:cytoplasm"/>
    <property type="evidence" value="ECO:0007669"/>
    <property type="project" value="UniProtKB-SubCell"/>
</dbReference>
<dbReference type="AlphaFoldDB" id="A0A291R141"/>
<evidence type="ECO:0000256" key="5">
    <source>
        <dbReference type="ARBA" id="ARBA00022741"/>
    </source>
</evidence>
<dbReference type="SUPFAM" id="SSF52402">
    <property type="entry name" value="Adenine nucleotide alpha hydrolases-like"/>
    <property type="match status" value="1"/>
</dbReference>
<protein>
    <recommendedName>
        <fullName evidence="8">tRNA(Ile)-lysidine synthase</fullName>
        <ecNumber evidence="8">6.3.4.19</ecNumber>
    </recommendedName>
    <alternativeName>
        <fullName evidence="8">tRNA(Ile)-2-lysyl-cytidine synthase</fullName>
    </alternativeName>
    <alternativeName>
        <fullName evidence="8">tRNA(Ile)-lysidine synthetase</fullName>
    </alternativeName>
</protein>
<dbReference type="CDD" id="cd01992">
    <property type="entry name" value="TilS_N"/>
    <property type="match status" value="1"/>
</dbReference>
<dbReference type="HAMAP" id="MF_01161">
    <property type="entry name" value="tRNA_Ile_lys_synt"/>
    <property type="match status" value="1"/>
</dbReference>
<dbReference type="SMART" id="SM00977">
    <property type="entry name" value="TilS_C"/>
    <property type="match status" value="1"/>
</dbReference>
<comment type="caution">
    <text evidence="8">Lacks conserved residue(s) required for the propagation of feature annotation.</text>
</comment>
<evidence type="ECO:0000256" key="7">
    <source>
        <dbReference type="ARBA" id="ARBA00048539"/>
    </source>
</evidence>
<dbReference type="SUPFAM" id="SSF56037">
    <property type="entry name" value="PheT/TilS domain"/>
    <property type="match status" value="1"/>
</dbReference>
<evidence type="ECO:0000256" key="2">
    <source>
        <dbReference type="ARBA" id="ARBA00022490"/>
    </source>
</evidence>
<dbReference type="InterPro" id="IPR014729">
    <property type="entry name" value="Rossmann-like_a/b/a_fold"/>
</dbReference>
<dbReference type="InterPro" id="IPR012795">
    <property type="entry name" value="tRNA_Ile_lys_synt_N"/>
</dbReference>
<dbReference type="GO" id="GO:0032267">
    <property type="term" value="F:tRNA(Ile)-lysidine synthase activity"/>
    <property type="evidence" value="ECO:0007669"/>
    <property type="project" value="UniProtKB-EC"/>
</dbReference>
<dbReference type="GO" id="GO:0006400">
    <property type="term" value="P:tRNA modification"/>
    <property type="evidence" value="ECO:0007669"/>
    <property type="project" value="UniProtKB-UniRule"/>
</dbReference>